<feature type="transmembrane region" description="Helical" evidence="1">
    <location>
        <begin position="29"/>
        <end position="49"/>
    </location>
</feature>
<name>A0A174DSC6_9FIRM</name>
<accession>A0A174DSC6</accession>
<dbReference type="GO" id="GO:0005886">
    <property type="term" value="C:plasma membrane"/>
    <property type="evidence" value="ECO:0007669"/>
    <property type="project" value="TreeGrafter"/>
</dbReference>
<feature type="transmembrane region" description="Helical" evidence="1">
    <location>
        <begin position="5"/>
        <end position="23"/>
    </location>
</feature>
<dbReference type="PANTHER" id="PTHR34821">
    <property type="entry name" value="INNER MEMBRANE PROTEIN YDCZ"/>
    <property type="match status" value="1"/>
</dbReference>
<dbReference type="Proteomes" id="UP000095651">
    <property type="component" value="Unassembled WGS sequence"/>
</dbReference>
<feature type="transmembrane region" description="Helical" evidence="1">
    <location>
        <begin position="144"/>
        <end position="162"/>
    </location>
</feature>
<dbReference type="RefSeq" id="WP_055655171.1">
    <property type="nucleotide sequence ID" value="NZ_CABIXC010000005.1"/>
</dbReference>
<dbReference type="InterPro" id="IPR006750">
    <property type="entry name" value="YdcZ"/>
</dbReference>
<proteinExistence type="predicted"/>
<dbReference type="AlphaFoldDB" id="A0A174DSC6"/>
<protein>
    <submittedName>
        <fullName evidence="2">Uncharacterized protein conserved in bacteria</fullName>
    </submittedName>
</protein>
<feature type="transmembrane region" description="Helical" evidence="1">
    <location>
        <begin position="88"/>
        <end position="107"/>
    </location>
</feature>
<feature type="transmembrane region" description="Helical" evidence="1">
    <location>
        <begin position="64"/>
        <end position="82"/>
    </location>
</feature>
<keyword evidence="1" id="KW-0472">Membrane</keyword>
<feature type="transmembrane region" description="Helical" evidence="1">
    <location>
        <begin position="183"/>
        <end position="207"/>
    </location>
</feature>
<evidence type="ECO:0000313" key="3">
    <source>
        <dbReference type="Proteomes" id="UP000095651"/>
    </source>
</evidence>
<evidence type="ECO:0000256" key="1">
    <source>
        <dbReference type="SAM" id="Phobius"/>
    </source>
</evidence>
<sequence>MYQLLALINGIILSVMISVNGNLSVQYSAFTAAAIIHAVGSLFALLLCASQKNRKPVWTHRPKWIYLGGAIGVFTTVFQNLAFTYISITSVIALGLLGQTVTSLVIDSSGLFGMEKRPLPRYAFIGLGLSVFGIFVMLDTSVTTAALGAAISFASGISMVLSRTANARLAEKTGALQGSLVNHLVGLPITVILAFAVAAASGTSAAASAGGSFRPWIYFGGALGVVVVMLLNITVPKIPGFQLTLLVFVGQVFTGILLDTVAGSYQTGATLWGGMIIAAGIAVNMILERVVAVSKKTPYSS</sequence>
<feature type="transmembrane region" description="Helical" evidence="1">
    <location>
        <begin position="119"/>
        <end position="138"/>
    </location>
</feature>
<keyword evidence="1" id="KW-0812">Transmembrane</keyword>
<feature type="transmembrane region" description="Helical" evidence="1">
    <location>
        <begin position="213"/>
        <end position="231"/>
    </location>
</feature>
<evidence type="ECO:0000313" key="2">
    <source>
        <dbReference type="EMBL" id="CUO27158.1"/>
    </source>
</evidence>
<dbReference type="Pfam" id="PF04657">
    <property type="entry name" value="DMT_YdcZ"/>
    <property type="match status" value="2"/>
</dbReference>
<dbReference type="PANTHER" id="PTHR34821:SF2">
    <property type="entry name" value="INNER MEMBRANE PROTEIN YDCZ"/>
    <property type="match status" value="1"/>
</dbReference>
<dbReference type="EMBL" id="CYZE01000005">
    <property type="protein sequence ID" value="CUO27158.1"/>
    <property type="molecule type" value="Genomic_DNA"/>
</dbReference>
<feature type="transmembrane region" description="Helical" evidence="1">
    <location>
        <begin position="243"/>
        <end position="263"/>
    </location>
</feature>
<reference evidence="2 3" key="1">
    <citation type="submission" date="2015-09" db="EMBL/GenBank/DDBJ databases">
        <authorList>
            <consortium name="Pathogen Informatics"/>
        </authorList>
    </citation>
    <scope>NUCLEOTIDE SEQUENCE [LARGE SCALE GENOMIC DNA]</scope>
    <source>
        <strain evidence="2 3">2789STDY5608850</strain>
    </source>
</reference>
<feature type="transmembrane region" description="Helical" evidence="1">
    <location>
        <begin position="269"/>
        <end position="287"/>
    </location>
</feature>
<organism evidence="2 3">
    <name type="scientific">Hungatella hathewayi</name>
    <dbReference type="NCBI Taxonomy" id="154046"/>
    <lineage>
        <taxon>Bacteria</taxon>
        <taxon>Bacillati</taxon>
        <taxon>Bacillota</taxon>
        <taxon>Clostridia</taxon>
        <taxon>Lachnospirales</taxon>
        <taxon>Lachnospiraceae</taxon>
        <taxon>Hungatella</taxon>
    </lineage>
</organism>
<keyword evidence="1" id="KW-1133">Transmembrane helix</keyword>
<gene>
    <name evidence="2" type="ORF">ERS852407_02308</name>
</gene>